<sequence>MASAVKPDRIPADRDRLDAALLAAHAAGDADALARLYTTAGDWAEAAGDIDAACFYLTHAFVFALESGAPQVGALNERLAARGRAHRMRF</sequence>
<protein>
    <recommendedName>
        <fullName evidence="3">Tetratricopeptide repeat protein</fullName>
    </recommendedName>
</protein>
<keyword evidence="2" id="KW-1185">Reference proteome</keyword>
<reference evidence="1 2" key="1">
    <citation type="submission" date="2019-10" db="EMBL/GenBank/DDBJ databases">
        <title>Cognatihalovulum marinum gen. nov. sp. nov., a new member of the family Rhodobacteraceae isolated from deep seawater of the Northwest Indian Ocean.</title>
        <authorList>
            <person name="Ruan C."/>
            <person name="Wang J."/>
            <person name="Zheng X."/>
            <person name="Song L."/>
            <person name="Zhu Y."/>
            <person name="Huang Y."/>
            <person name="Lu Z."/>
            <person name="Du W."/>
            <person name="Huang L."/>
            <person name="Dai X."/>
        </authorList>
    </citation>
    <scope>NUCLEOTIDE SEQUENCE [LARGE SCALE GENOMIC DNA]</scope>
    <source>
        <strain evidence="1 2">2CG4</strain>
    </source>
</reference>
<proteinExistence type="predicted"/>
<accession>A0A6L5YW54</accession>
<dbReference type="Proteomes" id="UP000474957">
    <property type="component" value="Unassembled WGS sequence"/>
</dbReference>
<dbReference type="AlphaFoldDB" id="A0A6L5YW54"/>
<organism evidence="1 2">
    <name type="scientific">Halovulum marinum</name>
    <dbReference type="NCBI Taxonomy" id="2662447"/>
    <lineage>
        <taxon>Bacteria</taxon>
        <taxon>Pseudomonadati</taxon>
        <taxon>Pseudomonadota</taxon>
        <taxon>Alphaproteobacteria</taxon>
        <taxon>Rhodobacterales</taxon>
        <taxon>Paracoccaceae</taxon>
        <taxon>Halovulum</taxon>
    </lineage>
</organism>
<evidence type="ECO:0000313" key="2">
    <source>
        <dbReference type="Proteomes" id="UP000474957"/>
    </source>
</evidence>
<dbReference type="EMBL" id="WIND01000001">
    <property type="protein sequence ID" value="MSU88583.1"/>
    <property type="molecule type" value="Genomic_DNA"/>
</dbReference>
<gene>
    <name evidence="1" type="ORF">GE300_02985</name>
</gene>
<evidence type="ECO:0008006" key="3">
    <source>
        <dbReference type="Google" id="ProtNLM"/>
    </source>
</evidence>
<name>A0A6L5YW54_9RHOB</name>
<evidence type="ECO:0000313" key="1">
    <source>
        <dbReference type="EMBL" id="MSU88583.1"/>
    </source>
</evidence>
<dbReference type="RefSeq" id="WP_154444680.1">
    <property type="nucleotide sequence ID" value="NZ_WIND01000001.1"/>
</dbReference>
<comment type="caution">
    <text evidence="1">The sequence shown here is derived from an EMBL/GenBank/DDBJ whole genome shotgun (WGS) entry which is preliminary data.</text>
</comment>